<name>A0A2W5N001_RHOSU</name>
<evidence type="ECO:0000313" key="8">
    <source>
        <dbReference type="Proteomes" id="UP000249185"/>
    </source>
</evidence>
<evidence type="ECO:0000256" key="2">
    <source>
        <dbReference type="ARBA" id="ARBA00022475"/>
    </source>
</evidence>
<evidence type="ECO:0000313" key="7">
    <source>
        <dbReference type="EMBL" id="PZQ46706.1"/>
    </source>
</evidence>
<organism evidence="7 8">
    <name type="scientific">Rhodovulum sulfidophilum</name>
    <name type="common">Rhodobacter sulfidophilus</name>
    <dbReference type="NCBI Taxonomy" id="35806"/>
    <lineage>
        <taxon>Bacteria</taxon>
        <taxon>Pseudomonadati</taxon>
        <taxon>Pseudomonadota</taxon>
        <taxon>Alphaproteobacteria</taxon>
        <taxon>Rhodobacterales</taxon>
        <taxon>Paracoccaceae</taxon>
        <taxon>Rhodovulum</taxon>
    </lineage>
</organism>
<dbReference type="Pfam" id="PF03631">
    <property type="entry name" value="Virul_fac_BrkB"/>
    <property type="match status" value="1"/>
</dbReference>
<feature type="transmembrane region" description="Helical" evidence="6">
    <location>
        <begin position="229"/>
        <end position="253"/>
    </location>
</feature>
<dbReference type="Proteomes" id="UP000249185">
    <property type="component" value="Unassembled WGS sequence"/>
</dbReference>
<dbReference type="InterPro" id="IPR017039">
    <property type="entry name" value="Virul_fac_BrkB"/>
</dbReference>
<dbReference type="EMBL" id="QFPW01000022">
    <property type="protein sequence ID" value="PZQ46706.1"/>
    <property type="molecule type" value="Genomic_DNA"/>
</dbReference>
<dbReference type="AlphaFoldDB" id="A0A2W5N001"/>
<feature type="transmembrane region" description="Helical" evidence="6">
    <location>
        <begin position="197"/>
        <end position="223"/>
    </location>
</feature>
<evidence type="ECO:0000256" key="4">
    <source>
        <dbReference type="ARBA" id="ARBA00022989"/>
    </source>
</evidence>
<evidence type="ECO:0000256" key="3">
    <source>
        <dbReference type="ARBA" id="ARBA00022692"/>
    </source>
</evidence>
<evidence type="ECO:0000256" key="1">
    <source>
        <dbReference type="ARBA" id="ARBA00004651"/>
    </source>
</evidence>
<feature type="transmembrane region" description="Helical" evidence="6">
    <location>
        <begin position="84"/>
        <end position="103"/>
    </location>
</feature>
<keyword evidence="5 6" id="KW-0472">Membrane</keyword>
<feature type="transmembrane region" description="Helical" evidence="6">
    <location>
        <begin position="21"/>
        <end position="45"/>
    </location>
</feature>
<gene>
    <name evidence="7" type="ORF">DI556_19620</name>
</gene>
<dbReference type="PANTHER" id="PTHR30213:SF0">
    <property type="entry name" value="UPF0761 MEMBRANE PROTEIN YIHY"/>
    <property type="match status" value="1"/>
</dbReference>
<keyword evidence="2" id="KW-1003">Cell membrane</keyword>
<comment type="caution">
    <text evidence="7">The sequence shown here is derived from an EMBL/GenBank/DDBJ whole genome shotgun (WGS) entry which is preliminary data.</text>
</comment>
<keyword evidence="4 6" id="KW-1133">Transmembrane helix</keyword>
<proteinExistence type="predicted"/>
<sequence>MVLWNALNRFQSNDGSAMAGYIAFSGLLSIFPFLIFAATLTGIMVGESRSERVIDALFQIAPQHVALTLEPVVEEVLGKQSSEVLTLSALFAVWVASNAVEAFRIAFDRAYGIIDPRHFVVNRAMALGIVLLGAVVAALLGVSILLSPIILHLLAERANVSVPWVAGYVTYGFGIVVFLGFLMLMHRWLPGRHLPGTVIWPGVIVTAVIWLIAAGGFTLYLSYTPTYTVTYGTLAGVIITLMFFYLTGATIIFGAELNAELNKLAPIQRQVVY</sequence>
<evidence type="ECO:0000256" key="5">
    <source>
        <dbReference type="ARBA" id="ARBA00023136"/>
    </source>
</evidence>
<feature type="transmembrane region" description="Helical" evidence="6">
    <location>
        <begin position="124"/>
        <end position="150"/>
    </location>
</feature>
<comment type="subcellular location">
    <subcellularLocation>
        <location evidence="1">Cell membrane</location>
        <topology evidence="1">Multi-pass membrane protein</topology>
    </subcellularLocation>
</comment>
<dbReference type="PANTHER" id="PTHR30213">
    <property type="entry name" value="INNER MEMBRANE PROTEIN YHJD"/>
    <property type="match status" value="1"/>
</dbReference>
<feature type="transmembrane region" description="Helical" evidence="6">
    <location>
        <begin position="162"/>
        <end position="185"/>
    </location>
</feature>
<reference evidence="7 8" key="1">
    <citation type="submission" date="2017-08" db="EMBL/GenBank/DDBJ databases">
        <title>Infants hospitalized years apart are colonized by the same room-sourced microbial strains.</title>
        <authorList>
            <person name="Brooks B."/>
            <person name="Olm M.R."/>
            <person name="Firek B.A."/>
            <person name="Baker R."/>
            <person name="Thomas B.C."/>
            <person name="Morowitz M.J."/>
            <person name="Banfield J.F."/>
        </authorList>
    </citation>
    <scope>NUCLEOTIDE SEQUENCE [LARGE SCALE GENOMIC DNA]</scope>
    <source>
        <strain evidence="7">S2_005_002_R2_34</strain>
    </source>
</reference>
<dbReference type="PIRSF" id="PIRSF035875">
    <property type="entry name" value="RNase_BN"/>
    <property type="match status" value="1"/>
</dbReference>
<keyword evidence="3 6" id="KW-0812">Transmembrane</keyword>
<dbReference type="NCBIfam" id="TIGR00765">
    <property type="entry name" value="yihY_not_rbn"/>
    <property type="match status" value="1"/>
</dbReference>
<accession>A0A2W5N001</accession>
<evidence type="ECO:0000256" key="6">
    <source>
        <dbReference type="SAM" id="Phobius"/>
    </source>
</evidence>
<dbReference type="GO" id="GO:0005886">
    <property type="term" value="C:plasma membrane"/>
    <property type="evidence" value="ECO:0007669"/>
    <property type="project" value="UniProtKB-SubCell"/>
</dbReference>
<protein>
    <submittedName>
        <fullName evidence="7">Uncharacterized protein</fullName>
    </submittedName>
</protein>